<feature type="domain" description="Outer membrane protein beta-barrel" evidence="1">
    <location>
        <begin position="41"/>
        <end position="192"/>
    </location>
</feature>
<keyword evidence="3" id="KW-1185">Reference proteome</keyword>
<evidence type="ECO:0000259" key="1">
    <source>
        <dbReference type="Pfam" id="PF13568"/>
    </source>
</evidence>
<gene>
    <name evidence="2" type="ORF">CRP01_27405</name>
</gene>
<sequence length="214" mass="23491">MHPPTGSYKNESFKPNEEQIMKKLSLALFVAALVALTTTTFAQTFSIGPRVGVNFANLTSDGSDFQNNTLLVAGITSTYSINEKAGIGVDLLYSGEGAESNNFGDLALNYVRLPIMFQYFFRELGDDFRPKIYAGVAPGLLVNAEQGEREVIDNYNKFDFAGTAGLGFHYRITGGTWLNTDVRYLRGFSNVIDATPELYNQHVQVSVGLSFGIE</sequence>
<protein>
    <recommendedName>
        <fullName evidence="1">Outer membrane protein beta-barrel domain-containing protein</fullName>
    </recommendedName>
</protein>
<proteinExistence type="predicted"/>
<name>A0A2D0N6K8_FLAN2</name>
<dbReference type="Pfam" id="PF13568">
    <property type="entry name" value="OMP_b-brl_2"/>
    <property type="match status" value="1"/>
</dbReference>
<organism evidence="2 3">
    <name type="scientific">Flavilitoribacter nigricans (strain ATCC 23147 / DSM 23189 / NBRC 102662 / NCIMB 1420 / SS-2)</name>
    <name type="common">Lewinella nigricans</name>
    <dbReference type="NCBI Taxonomy" id="1122177"/>
    <lineage>
        <taxon>Bacteria</taxon>
        <taxon>Pseudomonadati</taxon>
        <taxon>Bacteroidota</taxon>
        <taxon>Saprospiria</taxon>
        <taxon>Saprospirales</taxon>
        <taxon>Lewinellaceae</taxon>
        <taxon>Flavilitoribacter</taxon>
    </lineage>
</organism>
<dbReference type="OrthoDB" id="1121752at2"/>
<dbReference type="EMBL" id="PDUD01000032">
    <property type="protein sequence ID" value="PHN03413.1"/>
    <property type="molecule type" value="Genomic_DNA"/>
</dbReference>
<dbReference type="Gene3D" id="2.40.160.20">
    <property type="match status" value="1"/>
</dbReference>
<evidence type="ECO:0000313" key="3">
    <source>
        <dbReference type="Proteomes" id="UP000223913"/>
    </source>
</evidence>
<dbReference type="InterPro" id="IPR011250">
    <property type="entry name" value="OMP/PagP_B-barrel"/>
</dbReference>
<accession>A0A2D0N6K8</accession>
<evidence type="ECO:0000313" key="2">
    <source>
        <dbReference type="EMBL" id="PHN03413.1"/>
    </source>
</evidence>
<dbReference type="Proteomes" id="UP000223913">
    <property type="component" value="Unassembled WGS sequence"/>
</dbReference>
<comment type="caution">
    <text evidence="2">The sequence shown here is derived from an EMBL/GenBank/DDBJ whole genome shotgun (WGS) entry which is preliminary data.</text>
</comment>
<dbReference type="SUPFAM" id="SSF56925">
    <property type="entry name" value="OMPA-like"/>
    <property type="match status" value="1"/>
</dbReference>
<reference evidence="2 3" key="1">
    <citation type="submission" date="2017-10" db="EMBL/GenBank/DDBJ databases">
        <title>The draft genome sequence of Lewinella nigricans NBRC 102662.</title>
        <authorList>
            <person name="Wang K."/>
        </authorList>
    </citation>
    <scope>NUCLEOTIDE SEQUENCE [LARGE SCALE GENOMIC DNA]</scope>
    <source>
        <strain evidence="2 3">NBRC 102662</strain>
    </source>
</reference>
<dbReference type="AlphaFoldDB" id="A0A2D0N6K8"/>
<dbReference type="InterPro" id="IPR025665">
    <property type="entry name" value="Beta-barrel_OMP_2"/>
</dbReference>